<dbReference type="Proteomes" id="UP000260680">
    <property type="component" value="Unassembled WGS sequence"/>
</dbReference>
<dbReference type="EC" id="2.7.13.3" evidence="2"/>
<dbReference type="Gene3D" id="1.10.287.130">
    <property type="match status" value="1"/>
</dbReference>
<dbReference type="SMART" id="SM00448">
    <property type="entry name" value="REC"/>
    <property type="match status" value="1"/>
</dbReference>
<dbReference type="PRINTS" id="PR00344">
    <property type="entry name" value="BCTRLSENSOR"/>
</dbReference>
<evidence type="ECO:0000259" key="14">
    <source>
        <dbReference type="PROSITE" id="PS50110"/>
    </source>
</evidence>
<keyword evidence="4" id="KW-0808">Transferase</keyword>
<dbReference type="SUPFAM" id="SSF52172">
    <property type="entry name" value="CheY-like"/>
    <property type="match status" value="1"/>
</dbReference>
<evidence type="ECO:0000256" key="8">
    <source>
        <dbReference type="ARBA" id="ARBA00023012"/>
    </source>
</evidence>
<proteinExistence type="predicted"/>
<dbReference type="Gene3D" id="3.30.450.20">
    <property type="entry name" value="PAS domain"/>
    <property type="match status" value="1"/>
</dbReference>
<evidence type="ECO:0000313" key="15">
    <source>
        <dbReference type="EMBL" id="RFZ78046.1"/>
    </source>
</evidence>
<sequence length="738" mass="82902">MQLEERSYFSNCFFLIITGVMKLKVHKKRLLRGIAAGLGFLVLLLTVNFWIFKSYREHVIQMTQDNLMVTAKSTANSLNLFYKEKLEEFSLFIPIAAENADEIYLKSYIELNKDYISSIELLNENKKVFSFSGISYEMEAKEAVNKALLNADFREGKAVLLEPVLTGPGHFTQFMVSEVRTTTGRFFYAVAAINTGEVYKKIVQPIKAGKSGYSMVKDLSGVILMHPTEDQIGLNAVEGRLEKYKDYNLDLTGLKGLIKRQQDNDEGREILDSYWWGELTKAKKVLVYTRAHVGDQQWIVNVTLNYKEIEKPLGQAARLNLLAAAIILVLFWLFLYYYMKKENQTRSMEIEVKYLRELNSTLEELRQKEEQVRHGSRLWEVGALSGMINHEFNNYLTPILIYGELILGETCVDPAIRENVAEMVQSAKRAAEMTKELASFTRKDSAGEKLVAVNVKEQLERSLRMVKKLLPANISLEKEITSEECYIKSGETMISQIILNLSTNAIYAMNGKQGRITVSAGLVEKSGGQMYGITFGDTGTGMSDEVKARIFDPFFTTKEEGAGTGLGLSVIKGLIEKADGTISVQSESDKGTVFTIELPLCQKEEQTSWFCRNGKKNGFKRILVVEDQEGVGKALVKGLEKRKYKVQSCKNPVEALGVLRKDAKGIDVILTDYSLPDMDGIEFAGLVRCMGIDAKILLITAADNYESLWKKAGKNVDGILEKPVAMIQIEEALESLSS</sequence>
<feature type="modified residue" description="4-aspartylphosphate" evidence="10">
    <location>
        <position position="672"/>
    </location>
</feature>
<dbReference type="Gene3D" id="3.30.565.10">
    <property type="entry name" value="Histidine kinase-like ATPase, C-terminal domain"/>
    <property type="match status" value="1"/>
</dbReference>
<feature type="transmembrane region" description="Helical" evidence="12">
    <location>
        <begin position="319"/>
        <end position="338"/>
    </location>
</feature>
<gene>
    <name evidence="15" type="ORF">DS742_15780</name>
</gene>
<dbReference type="InterPro" id="IPR036097">
    <property type="entry name" value="HisK_dim/P_sf"/>
</dbReference>
<organism evidence="15 16">
    <name type="scientific">Lacrimispora amygdalina</name>
    <dbReference type="NCBI Taxonomy" id="253257"/>
    <lineage>
        <taxon>Bacteria</taxon>
        <taxon>Bacillati</taxon>
        <taxon>Bacillota</taxon>
        <taxon>Clostridia</taxon>
        <taxon>Lachnospirales</taxon>
        <taxon>Lachnospiraceae</taxon>
        <taxon>Lacrimispora</taxon>
    </lineage>
</organism>
<evidence type="ECO:0000313" key="16">
    <source>
        <dbReference type="Proteomes" id="UP000260680"/>
    </source>
</evidence>
<feature type="transmembrane region" description="Helical" evidence="12">
    <location>
        <begin position="30"/>
        <end position="52"/>
    </location>
</feature>
<accession>A0A3E2NAN0</accession>
<dbReference type="CDD" id="cd00156">
    <property type="entry name" value="REC"/>
    <property type="match status" value="1"/>
</dbReference>
<dbReference type="PANTHER" id="PTHR43065:SF46">
    <property type="entry name" value="C4-DICARBOXYLATE TRANSPORT SENSOR PROTEIN DCTB"/>
    <property type="match status" value="1"/>
</dbReference>
<evidence type="ECO:0000256" key="10">
    <source>
        <dbReference type="PROSITE-ProRule" id="PRU00169"/>
    </source>
</evidence>
<dbReference type="GO" id="GO:0000155">
    <property type="term" value="F:phosphorelay sensor kinase activity"/>
    <property type="evidence" value="ECO:0007669"/>
    <property type="project" value="InterPro"/>
</dbReference>
<evidence type="ECO:0000256" key="11">
    <source>
        <dbReference type="SAM" id="Coils"/>
    </source>
</evidence>
<keyword evidence="5" id="KW-0547">Nucleotide-binding</keyword>
<dbReference type="InterPro" id="IPR011006">
    <property type="entry name" value="CheY-like_superfamily"/>
</dbReference>
<evidence type="ECO:0000256" key="9">
    <source>
        <dbReference type="ARBA" id="ARBA00024867"/>
    </source>
</evidence>
<keyword evidence="10" id="KW-0597">Phosphoprotein</keyword>
<comment type="catalytic activity">
    <reaction evidence="1">
        <text>ATP + protein L-histidine = ADP + protein N-phospho-L-histidine.</text>
        <dbReference type="EC" id="2.7.13.3"/>
    </reaction>
</comment>
<evidence type="ECO:0000256" key="1">
    <source>
        <dbReference type="ARBA" id="ARBA00000085"/>
    </source>
</evidence>
<keyword evidence="12" id="KW-0812">Transmembrane</keyword>
<keyword evidence="7" id="KW-0067">ATP-binding</keyword>
<evidence type="ECO:0000256" key="6">
    <source>
        <dbReference type="ARBA" id="ARBA00022777"/>
    </source>
</evidence>
<feature type="domain" description="Histidine kinase" evidence="13">
    <location>
        <begin position="387"/>
        <end position="602"/>
    </location>
</feature>
<dbReference type="InterPro" id="IPR003594">
    <property type="entry name" value="HATPase_dom"/>
</dbReference>
<comment type="caution">
    <text evidence="15">The sequence shown here is derived from an EMBL/GenBank/DDBJ whole genome shotgun (WGS) entry which is preliminary data.</text>
</comment>
<evidence type="ECO:0000256" key="2">
    <source>
        <dbReference type="ARBA" id="ARBA00012438"/>
    </source>
</evidence>
<keyword evidence="12" id="KW-1133">Transmembrane helix</keyword>
<dbReference type="InterPro" id="IPR004358">
    <property type="entry name" value="Sig_transdc_His_kin-like_C"/>
</dbReference>
<dbReference type="InterPro" id="IPR005467">
    <property type="entry name" value="His_kinase_dom"/>
</dbReference>
<dbReference type="PANTHER" id="PTHR43065">
    <property type="entry name" value="SENSOR HISTIDINE KINASE"/>
    <property type="match status" value="1"/>
</dbReference>
<dbReference type="SMART" id="SM00387">
    <property type="entry name" value="HATPase_c"/>
    <property type="match status" value="1"/>
</dbReference>
<evidence type="ECO:0000256" key="5">
    <source>
        <dbReference type="ARBA" id="ARBA00022741"/>
    </source>
</evidence>
<evidence type="ECO:0000256" key="12">
    <source>
        <dbReference type="SAM" id="Phobius"/>
    </source>
</evidence>
<keyword evidence="11" id="KW-0175">Coiled coil</keyword>
<dbReference type="Pfam" id="PF02518">
    <property type="entry name" value="HATPase_c"/>
    <property type="match status" value="1"/>
</dbReference>
<comment type="function">
    <text evidence="9">May play the central regulatory role in sporulation. It may be an element of the effector pathway responsible for the activation of sporulation genes in response to nutritional stress. Spo0A may act in concert with spo0H (a sigma factor) to control the expression of some genes that are critical to the sporulation process.</text>
</comment>
<dbReference type="SUPFAM" id="SSF55874">
    <property type="entry name" value="ATPase domain of HSP90 chaperone/DNA topoisomerase II/histidine kinase"/>
    <property type="match status" value="1"/>
</dbReference>
<keyword evidence="8" id="KW-0902">Two-component regulatory system</keyword>
<dbReference type="InterPro" id="IPR001789">
    <property type="entry name" value="Sig_transdc_resp-reg_receiver"/>
</dbReference>
<keyword evidence="6" id="KW-0418">Kinase</keyword>
<dbReference type="GO" id="GO:0005524">
    <property type="term" value="F:ATP binding"/>
    <property type="evidence" value="ECO:0007669"/>
    <property type="project" value="UniProtKB-KW"/>
</dbReference>
<dbReference type="EMBL" id="QOHO01000049">
    <property type="protein sequence ID" value="RFZ78046.1"/>
    <property type="molecule type" value="Genomic_DNA"/>
</dbReference>
<dbReference type="AlphaFoldDB" id="A0A3E2NAN0"/>
<evidence type="ECO:0000256" key="7">
    <source>
        <dbReference type="ARBA" id="ARBA00022840"/>
    </source>
</evidence>
<dbReference type="SUPFAM" id="SSF47384">
    <property type="entry name" value="Homodimeric domain of signal transducing histidine kinase"/>
    <property type="match status" value="1"/>
</dbReference>
<feature type="coiled-coil region" evidence="11">
    <location>
        <begin position="348"/>
        <end position="375"/>
    </location>
</feature>
<protein>
    <recommendedName>
        <fullName evidence="3">Stage 0 sporulation protein A homolog</fullName>
        <ecNumber evidence="2">2.7.13.3</ecNumber>
    </recommendedName>
</protein>
<dbReference type="Pfam" id="PF00072">
    <property type="entry name" value="Response_reg"/>
    <property type="match status" value="1"/>
</dbReference>
<dbReference type="Gene3D" id="3.40.50.2300">
    <property type="match status" value="1"/>
</dbReference>
<evidence type="ECO:0000256" key="4">
    <source>
        <dbReference type="ARBA" id="ARBA00022679"/>
    </source>
</evidence>
<keyword evidence="12" id="KW-0472">Membrane</keyword>
<evidence type="ECO:0000259" key="13">
    <source>
        <dbReference type="PROSITE" id="PS50109"/>
    </source>
</evidence>
<reference evidence="15 16" key="1">
    <citation type="submission" date="2018-07" db="EMBL/GenBank/DDBJ databases">
        <title>New species, Clostridium PI-S10-A1B.</title>
        <authorList>
            <person name="Krishna G."/>
            <person name="Summeta K."/>
            <person name="Shikha S."/>
            <person name="Prabhu P.B."/>
            <person name="Suresh K."/>
        </authorList>
    </citation>
    <scope>NUCLEOTIDE SEQUENCE [LARGE SCALE GENOMIC DNA]</scope>
    <source>
        <strain evidence="15 16">PI-S10-A1B</strain>
    </source>
</reference>
<name>A0A3E2NAN0_9FIRM</name>
<feature type="domain" description="Response regulatory" evidence="14">
    <location>
        <begin position="621"/>
        <end position="737"/>
    </location>
</feature>
<evidence type="ECO:0000256" key="3">
    <source>
        <dbReference type="ARBA" id="ARBA00018672"/>
    </source>
</evidence>
<dbReference type="PROSITE" id="PS50109">
    <property type="entry name" value="HIS_KIN"/>
    <property type="match status" value="1"/>
</dbReference>
<dbReference type="PROSITE" id="PS50110">
    <property type="entry name" value="RESPONSE_REGULATORY"/>
    <property type="match status" value="1"/>
</dbReference>
<dbReference type="InterPro" id="IPR036890">
    <property type="entry name" value="HATPase_C_sf"/>
</dbReference>